<keyword evidence="3" id="KW-1185">Reference proteome</keyword>
<organism evidence="2 3">
    <name type="scientific">Phyllosticta capitalensis</name>
    <dbReference type="NCBI Taxonomy" id="121624"/>
    <lineage>
        <taxon>Eukaryota</taxon>
        <taxon>Fungi</taxon>
        <taxon>Dikarya</taxon>
        <taxon>Ascomycota</taxon>
        <taxon>Pezizomycotina</taxon>
        <taxon>Dothideomycetes</taxon>
        <taxon>Dothideomycetes incertae sedis</taxon>
        <taxon>Botryosphaeriales</taxon>
        <taxon>Phyllostictaceae</taxon>
        <taxon>Phyllosticta</taxon>
    </lineage>
</organism>
<gene>
    <name evidence="2" type="ORF">HDK90DRAFT_350234</name>
</gene>
<evidence type="ECO:0000313" key="2">
    <source>
        <dbReference type="EMBL" id="KAK8229203.1"/>
    </source>
</evidence>
<evidence type="ECO:0000313" key="3">
    <source>
        <dbReference type="Proteomes" id="UP001492380"/>
    </source>
</evidence>
<proteinExistence type="predicted"/>
<evidence type="ECO:0000256" key="1">
    <source>
        <dbReference type="SAM" id="MobiDB-lite"/>
    </source>
</evidence>
<dbReference type="Proteomes" id="UP001492380">
    <property type="component" value="Unassembled WGS sequence"/>
</dbReference>
<feature type="region of interest" description="Disordered" evidence="1">
    <location>
        <begin position="213"/>
        <end position="242"/>
    </location>
</feature>
<dbReference type="EMBL" id="JBBWRZ010000009">
    <property type="protein sequence ID" value="KAK8229203.1"/>
    <property type="molecule type" value="Genomic_DNA"/>
</dbReference>
<accession>A0ABR1YH00</accession>
<reference evidence="2 3" key="1">
    <citation type="submission" date="2024-04" db="EMBL/GenBank/DDBJ databases">
        <title>Phyllosticta paracitricarpa is synonymous to the EU quarantine fungus P. citricarpa based on phylogenomic analyses.</title>
        <authorList>
            <consortium name="Lawrence Berkeley National Laboratory"/>
            <person name="Van Ingen-Buijs V.A."/>
            <person name="Van Westerhoven A.C."/>
            <person name="Haridas S."/>
            <person name="Skiadas P."/>
            <person name="Martin F."/>
            <person name="Groenewald J.Z."/>
            <person name="Crous P.W."/>
            <person name="Seidl M.F."/>
        </authorList>
    </citation>
    <scope>NUCLEOTIDE SEQUENCE [LARGE SCALE GENOMIC DNA]</scope>
    <source>
        <strain evidence="2 3">CBS 123374</strain>
    </source>
</reference>
<name>A0ABR1YH00_9PEZI</name>
<protein>
    <submittedName>
        <fullName evidence="2">Uncharacterized protein</fullName>
    </submittedName>
</protein>
<comment type="caution">
    <text evidence="2">The sequence shown here is derived from an EMBL/GenBank/DDBJ whole genome shotgun (WGS) entry which is preliminary data.</text>
</comment>
<sequence length="293" mass="33051">MKISLCSNVNCSIPKEFHAPVYIYYIYPAMRLSKGLRKRLCYSAPFQPSIDRVYRTWIWNGKVWMYLPVYNATLTTSAIQVLKNESPPAALPIFKKATFRARKSRSTSYSRTKTTSSILPSLRPIPFWSRYAGAPLLPSFLPVNHQIRGIAQNMVTPGVTRIIEVDRRCLADWLAKQAMDESSGPTCRECGKGSTSYWYGKPPNRLRTSWYQRNRRGTTSKNQAKQKQLAEEKRSGGPTCRGCGKTRTSRWYGTSIYKQLSAPEALQRLTRNASVSTLAGWGLCSAGRAVALC</sequence>